<evidence type="ECO:0000259" key="4">
    <source>
        <dbReference type="PROSITE" id="PS50090"/>
    </source>
</evidence>
<keyword evidence="1" id="KW-0677">Repeat</keyword>
<feature type="region of interest" description="Disordered" evidence="3">
    <location>
        <begin position="801"/>
        <end position="822"/>
    </location>
</feature>
<dbReference type="PROSITE" id="PS51294">
    <property type="entry name" value="HTH_MYB"/>
    <property type="match status" value="2"/>
</dbReference>
<feature type="compositionally biased region" description="Low complexity" evidence="3">
    <location>
        <begin position="508"/>
        <end position="528"/>
    </location>
</feature>
<dbReference type="SUPFAM" id="SSF46689">
    <property type="entry name" value="Homeodomain-like"/>
    <property type="match status" value="2"/>
</dbReference>
<sequence>MPKGILLTSFFSDSPQQHIVVPNREMDTLPYSPAMLPQDPSARSPGEYHQRSASSSFPHESQESCFQHVRHNSHGSFSSLVPNSQQHGSPPTLGQHAQAQTTHGSPLHPKADGPHRSYLESPPALSQPHSSSDFIQQPLHPQQEQEHPFRFLQHQHNQPMFFAPHANSTSPFPTQHHPAAPHGNEAGNDVHAGRTFRSHNHSLSYSQLQVSPYQRQQLYQHPPHHSDFAPRPGQYPPLHDMPRRPSLPHSATMPMKPFGASVLRPYHHPGYRPNQVTMDSDVSSDAESGDEGVGIQWSRQEDLSLREAVVKFNGKAWKRIAEYCFPDGSRDKDQCLQRWRMISKPRSIKGPWTPEEDRQLRTLVSELGAEKWVLIASRLGSRTGKQCRERWHNHLDPKSKLLPVSSYTIDAHMTANPFFVFFPLLFCIPLWSHTFAHAPLVDKSPFTAKEDELIFKLFAQLGSKWAEMSKLMPGRPDNAIKNHFNTSMQRKRRRLSLQDPSELQMKMGGSPSGTTSPPLSSPTSVTSPAAIARHNRFDPYSYERRHSMPSLDFSPKAQHGPSHSLHLHHHYHRRNGSRDYTTDGAMSHHHHHHHHQQQPQPNGPGPAHGYPRTIPTPPKTPDATISLQFASNMSRSASLGSPSAPGQEPASAEQQGPARPVLQGAASFHGLQSASSSSAMGPPSSPAANFKAPGPRQMARSSSMMVMPSMSGRQSPYYSSHPNDTFSPLNHHPMHQSLSQPGTTNRLPQPSSRFVRGHQQQRSLDSDPFAALAELANVAEQQREVPRRAADDDANVDIYRRGEAMSRSNSGSCPDTSRPCGPDVADVEDAVIKTMIERPLPPVPSPSVLVRRFSTLGHVKEEEQGDDHDENIHLRPSRHQQYHSYHTEARNNASSPLGHSKSYSTNSFGSREFPSMGYRFGKRMSGDFSTTSEPTSDREDMDEDMVMDGEVGRRASYPDERSLQKESSRSAGPEPGAPYLGMRRASVRDLMAIDHLCLSSEEAERC</sequence>
<dbReference type="GO" id="GO:0000981">
    <property type="term" value="F:DNA-binding transcription factor activity, RNA polymerase II-specific"/>
    <property type="evidence" value="ECO:0007669"/>
    <property type="project" value="TreeGrafter"/>
</dbReference>
<organism evidence="6 7">
    <name type="scientific">Mortierella alpina</name>
    <name type="common">Oleaginous fungus</name>
    <name type="synonym">Mortierella renispora</name>
    <dbReference type="NCBI Taxonomy" id="64518"/>
    <lineage>
        <taxon>Eukaryota</taxon>
        <taxon>Fungi</taxon>
        <taxon>Fungi incertae sedis</taxon>
        <taxon>Mucoromycota</taxon>
        <taxon>Mortierellomycotina</taxon>
        <taxon>Mortierellomycetes</taxon>
        <taxon>Mortierellales</taxon>
        <taxon>Mortierellaceae</taxon>
        <taxon>Mortierella</taxon>
    </lineage>
</organism>
<feature type="compositionally biased region" description="Basic residues" evidence="3">
    <location>
        <begin position="587"/>
        <end position="596"/>
    </location>
</feature>
<feature type="compositionally biased region" description="Basic and acidic residues" evidence="3">
    <location>
        <begin position="950"/>
        <end position="968"/>
    </location>
</feature>
<keyword evidence="2" id="KW-0238">DNA-binding</keyword>
<gene>
    <name evidence="6" type="ORF">KVV02_004721</name>
</gene>
<feature type="compositionally biased region" description="Polar residues" evidence="3">
    <location>
        <begin position="623"/>
        <end position="641"/>
    </location>
</feature>
<dbReference type="GO" id="GO:0000978">
    <property type="term" value="F:RNA polymerase II cis-regulatory region sequence-specific DNA binding"/>
    <property type="evidence" value="ECO:0007669"/>
    <property type="project" value="TreeGrafter"/>
</dbReference>
<feature type="region of interest" description="Disordered" evidence="3">
    <location>
        <begin position="30"/>
        <end position="146"/>
    </location>
</feature>
<dbReference type="SMART" id="SM00717">
    <property type="entry name" value="SANT"/>
    <property type="match status" value="3"/>
</dbReference>
<feature type="compositionally biased region" description="Polar residues" evidence="3">
    <location>
        <begin position="806"/>
        <end position="815"/>
    </location>
</feature>
<dbReference type="InterPro" id="IPR017930">
    <property type="entry name" value="Myb_dom"/>
</dbReference>
<dbReference type="CDD" id="cd00167">
    <property type="entry name" value="SANT"/>
    <property type="match status" value="2"/>
</dbReference>
<feature type="domain" description="Myb-like" evidence="4">
    <location>
        <begin position="438"/>
        <end position="488"/>
    </location>
</feature>
<feature type="domain" description="Myb-like" evidence="4">
    <location>
        <begin position="297"/>
        <end position="343"/>
    </location>
</feature>
<feature type="compositionally biased region" description="Polar residues" evidence="3">
    <location>
        <begin position="712"/>
        <end position="728"/>
    </location>
</feature>
<feature type="compositionally biased region" description="Polar residues" evidence="3">
    <location>
        <begin position="74"/>
        <end position="89"/>
    </location>
</feature>
<reference evidence="6" key="1">
    <citation type="submission" date="2021-07" db="EMBL/GenBank/DDBJ databases">
        <title>Draft genome of Mortierella alpina, strain LL118, isolated from an aspen leaf litter sample.</title>
        <authorList>
            <person name="Yang S."/>
            <person name="Vinatzer B.A."/>
        </authorList>
    </citation>
    <scope>NUCLEOTIDE SEQUENCE</scope>
    <source>
        <strain evidence="6">LL118</strain>
    </source>
</reference>
<feature type="domain" description="HTH myb-type" evidence="5">
    <location>
        <begin position="344"/>
        <end position="399"/>
    </location>
</feature>
<dbReference type="InterPro" id="IPR009057">
    <property type="entry name" value="Homeodomain-like_sf"/>
</dbReference>
<feature type="compositionally biased region" description="Polar residues" evidence="3">
    <location>
        <begin position="51"/>
        <end position="65"/>
    </location>
</feature>
<feature type="region of interest" description="Disordered" evidence="3">
    <location>
        <begin position="220"/>
        <end position="291"/>
    </location>
</feature>
<feature type="region of interest" description="Disordered" evidence="3">
    <location>
        <begin position="889"/>
        <end position="908"/>
    </location>
</feature>
<dbReference type="FunFam" id="1.10.10.60:FF:000010">
    <property type="entry name" value="Transcriptional activator Myb isoform A"/>
    <property type="match status" value="1"/>
</dbReference>
<feature type="compositionally biased region" description="Low complexity" evidence="3">
    <location>
        <begin position="597"/>
        <end position="609"/>
    </location>
</feature>
<feature type="domain" description="Myb-like" evidence="4">
    <location>
        <begin position="344"/>
        <end position="395"/>
    </location>
</feature>
<evidence type="ECO:0000313" key="7">
    <source>
        <dbReference type="Proteomes" id="UP000717515"/>
    </source>
</evidence>
<dbReference type="EMBL" id="JAIFTL010000079">
    <property type="protein sequence ID" value="KAG9324044.1"/>
    <property type="molecule type" value="Genomic_DNA"/>
</dbReference>
<feature type="region of interest" description="Disordered" evidence="3">
    <location>
        <begin position="476"/>
        <end position="532"/>
    </location>
</feature>
<feature type="region of interest" description="Disordered" evidence="3">
    <location>
        <begin position="919"/>
        <end position="980"/>
    </location>
</feature>
<name>A0A9P8A806_MORAP</name>
<evidence type="ECO:0000256" key="1">
    <source>
        <dbReference type="ARBA" id="ARBA00022737"/>
    </source>
</evidence>
<dbReference type="GO" id="GO:0005634">
    <property type="term" value="C:nucleus"/>
    <property type="evidence" value="ECO:0007669"/>
    <property type="project" value="TreeGrafter"/>
</dbReference>
<dbReference type="Pfam" id="PF00249">
    <property type="entry name" value="Myb_DNA-binding"/>
    <property type="match status" value="3"/>
</dbReference>
<dbReference type="Proteomes" id="UP000717515">
    <property type="component" value="Unassembled WGS sequence"/>
</dbReference>
<accession>A0A9P8A806</accession>
<evidence type="ECO:0000259" key="5">
    <source>
        <dbReference type="PROSITE" id="PS51294"/>
    </source>
</evidence>
<dbReference type="PANTHER" id="PTHR45614">
    <property type="entry name" value="MYB PROTEIN-RELATED"/>
    <property type="match status" value="1"/>
</dbReference>
<dbReference type="CDD" id="cd11660">
    <property type="entry name" value="SANT_TRF"/>
    <property type="match status" value="1"/>
</dbReference>
<feature type="domain" description="HTH myb-type" evidence="5">
    <location>
        <begin position="438"/>
        <end position="492"/>
    </location>
</feature>
<feature type="compositionally biased region" description="Polar residues" evidence="3">
    <location>
        <begin position="95"/>
        <end position="104"/>
    </location>
</feature>
<feature type="compositionally biased region" description="Low complexity" evidence="3">
    <location>
        <begin position="673"/>
        <end position="688"/>
    </location>
</feature>
<evidence type="ECO:0000313" key="6">
    <source>
        <dbReference type="EMBL" id="KAG9324044.1"/>
    </source>
</evidence>
<feature type="region of interest" description="Disordered" evidence="3">
    <location>
        <begin position="573"/>
        <end position="764"/>
    </location>
</feature>
<evidence type="ECO:0000256" key="3">
    <source>
        <dbReference type="SAM" id="MobiDB-lite"/>
    </source>
</evidence>
<evidence type="ECO:0000256" key="2">
    <source>
        <dbReference type="ARBA" id="ARBA00023125"/>
    </source>
</evidence>
<dbReference type="InterPro" id="IPR050560">
    <property type="entry name" value="MYB_TF"/>
</dbReference>
<dbReference type="PANTHER" id="PTHR45614:SF25">
    <property type="entry name" value="MYB PROTEIN"/>
    <property type="match status" value="1"/>
</dbReference>
<protein>
    <submittedName>
        <fullName evidence="6">Uncharacterized protein</fullName>
    </submittedName>
</protein>
<feature type="compositionally biased region" description="Polar residues" evidence="3">
    <location>
        <begin position="890"/>
        <end position="908"/>
    </location>
</feature>
<comment type="caution">
    <text evidence="6">The sequence shown here is derived from an EMBL/GenBank/DDBJ whole genome shotgun (WGS) entry which is preliminary data.</text>
</comment>
<feature type="compositionally biased region" description="Low complexity" evidence="3">
    <location>
        <begin position="698"/>
        <end position="711"/>
    </location>
</feature>
<proteinExistence type="predicted"/>
<dbReference type="Gene3D" id="1.10.10.60">
    <property type="entry name" value="Homeodomain-like"/>
    <property type="match status" value="3"/>
</dbReference>
<feature type="region of interest" description="Disordered" evidence="3">
    <location>
        <begin position="164"/>
        <end position="193"/>
    </location>
</feature>
<dbReference type="AlphaFoldDB" id="A0A9P8A806"/>
<feature type="compositionally biased region" description="Polar residues" evidence="3">
    <location>
        <begin position="736"/>
        <end position="763"/>
    </location>
</feature>
<dbReference type="PROSITE" id="PS50090">
    <property type="entry name" value="MYB_LIKE"/>
    <property type="match status" value="3"/>
</dbReference>
<dbReference type="InterPro" id="IPR001005">
    <property type="entry name" value="SANT/Myb"/>
</dbReference>
<feature type="compositionally biased region" description="Basic and acidic residues" evidence="3">
    <location>
        <begin position="109"/>
        <end position="118"/>
    </location>
</feature>